<name>A0A537J532_9BACT</name>
<feature type="domain" description="Polymerase beta nucleotidyltransferase" evidence="1">
    <location>
        <begin position="7"/>
        <end position="59"/>
    </location>
</feature>
<accession>A0A537J532</accession>
<feature type="non-terminal residue" evidence="2">
    <location>
        <position position="75"/>
    </location>
</feature>
<organism evidence="2 3">
    <name type="scientific">Candidatus Segetimicrobium genomatis</name>
    <dbReference type="NCBI Taxonomy" id="2569760"/>
    <lineage>
        <taxon>Bacteria</taxon>
        <taxon>Bacillati</taxon>
        <taxon>Candidatus Sysuimicrobiota</taxon>
        <taxon>Candidatus Sysuimicrobiia</taxon>
        <taxon>Candidatus Sysuimicrobiales</taxon>
        <taxon>Candidatus Segetimicrobiaceae</taxon>
        <taxon>Candidatus Segetimicrobium</taxon>
    </lineage>
</organism>
<sequence>MTAFEHLGAFFSGEEEVAAAYLYGQPATDRTWPDSDIEIGLLFRNTMTPEAVAEYLEGLTSSNPLGESPGILMPF</sequence>
<reference evidence="2 3" key="1">
    <citation type="journal article" date="2019" name="Nat. Microbiol.">
        <title>Mediterranean grassland soil C-N compound turnover is dependent on rainfall and depth, and is mediated by genomically divergent microorganisms.</title>
        <authorList>
            <person name="Diamond S."/>
            <person name="Andeer P.F."/>
            <person name="Li Z."/>
            <person name="Crits-Christoph A."/>
            <person name="Burstein D."/>
            <person name="Anantharaman K."/>
            <person name="Lane K.R."/>
            <person name="Thomas B.C."/>
            <person name="Pan C."/>
            <person name="Northen T.R."/>
            <person name="Banfield J.F."/>
        </authorList>
    </citation>
    <scope>NUCLEOTIDE SEQUENCE [LARGE SCALE GENOMIC DNA]</scope>
    <source>
        <strain evidence="2">NP_6</strain>
    </source>
</reference>
<gene>
    <name evidence="2" type="ORF">E6H03_11800</name>
</gene>
<dbReference type="InterPro" id="IPR043519">
    <property type="entry name" value="NT_sf"/>
</dbReference>
<evidence type="ECO:0000313" key="3">
    <source>
        <dbReference type="Proteomes" id="UP000318093"/>
    </source>
</evidence>
<evidence type="ECO:0000259" key="1">
    <source>
        <dbReference type="Pfam" id="PF18765"/>
    </source>
</evidence>
<dbReference type="InterPro" id="IPR041633">
    <property type="entry name" value="Polbeta"/>
</dbReference>
<dbReference type="AlphaFoldDB" id="A0A537J532"/>
<dbReference type="Pfam" id="PF18765">
    <property type="entry name" value="Polbeta"/>
    <property type="match status" value="1"/>
</dbReference>
<dbReference type="Proteomes" id="UP000318093">
    <property type="component" value="Unassembled WGS sequence"/>
</dbReference>
<comment type="caution">
    <text evidence="2">The sequence shown here is derived from an EMBL/GenBank/DDBJ whole genome shotgun (WGS) entry which is preliminary data.</text>
</comment>
<evidence type="ECO:0000313" key="2">
    <source>
        <dbReference type="EMBL" id="TMI78603.1"/>
    </source>
</evidence>
<dbReference type="EMBL" id="VBAN01000403">
    <property type="protein sequence ID" value="TMI78603.1"/>
    <property type="molecule type" value="Genomic_DNA"/>
</dbReference>
<protein>
    <recommendedName>
        <fullName evidence="1">Polymerase beta nucleotidyltransferase domain-containing protein</fullName>
    </recommendedName>
</protein>
<proteinExistence type="predicted"/>
<dbReference type="SUPFAM" id="SSF81301">
    <property type="entry name" value="Nucleotidyltransferase"/>
    <property type="match status" value="1"/>
</dbReference>